<feature type="non-terminal residue" evidence="4">
    <location>
        <position position="1"/>
    </location>
</feature>
<keyword evidence="2" id="KW-0245">EGF-like domain</keyword>
<protein>
    <recommendedName>
        <fullName evidence="3">EGF-like domain-containing protein</fullName>
    </recommendedName>
</protein>
<dbReference type="SMART" id="SM00181">
    <property type="entry name" value="EGF"/>
    <property type="match status" value="1"/>
</dbReference>
<name>A0AAN4ZBF5_9BILA</name>
<dbReference type="Gene3D" id="2.10.25.10">
    <property type="entry name" value="Laminin"/>
    <property type="match status" value="1"/>
</dbReference>
<dbReference type="SUPFAM" id="SSF57196">
    <property type="entry name" value="EGF/Laminin"/>
    <property type="match status" value="1"/>
</dbReference>
<reference evidence="5" key="1">
    <citation type="submission" date="2022-10" db="EMBL/GenBank/DDBJ databases">
        <title>Genome assembly of Pristionchus species.</title>
        <authorList>
            <person name="Yoshida K."/>
            <person name="Sommer R.J."/>
        </authorList>
    </citation>
    <scope>NUCLEOTIDE SEQUENCE [LARGE SCALE GENOMIC DNA]</scope>
    <source>
        <strain evidence="5">RS5460</strain>
    </source>
</reference>
<gene>
    <name evidence="4" type="ORF">PMAYCL1PPCAC_04840</name>
</gene>
<dbReference type="Proteomes" id="UP001328107">
    <property type="component" value="Unassembled WGS sequence"/>
</dbReference>
<dbReference type="PROSITE" id="PS01186">
    <property type="entry name" value="EGF_2"/>
    <property type="match status" value="1"/>
</dbReference>
<keyword evidence="1 2" id="KW-1015">Disulfide bond</keyword>
<dbReference type="EMBL" id="BTRK01000002">
    <property type="protein sequence ID" value="GMR34645.1"/>
    <property type="molecule type" value="Genomic_DNA"/>
</dbReference>
<dbReference type="PROSITE" id="PS00022">
    <property type="entry name" value="EGF_1"/>
    <property type="match status" value="1"/>
</dbReference>
<evidence type="ECO:0000313" key="5">
    <source>
        <dbReference type="Proteomes" id="UP001328107"/>
    </source>
</evidence>
<evidence type="ECO:0000256" key="2">
    <source>
        <dbReference type="PROSITE-ProRule" id="PRU00076"/>
    </source>
</evidence>
<evidence type="ECO:0000259" key="3">
    <source>
        <dbReference type="PROSITE" id="PS50026"/>
    </source>
</evidence>
<comment type="caution">
    <text evidence="4">The sequence shown here is derived from an EMBL/GenBank/DDBJ whole genome shotgun (WGS) entry which is preliminary data.</text>
</comment>
<keyword evidence="5" id="KW-1185">Reference proteome</keyword>
<feature type="disulfide bond" evidence="2">
    <location>
        <begin position="117"/>
        <end position="126"/>
    </location>
</feature>
<accession>A0AAN4ZBF5</accession>
<comment type="caution">
    <text evidence="2">Lacks conserved residue(s) required for the propagation of feature annotation.</text>
</comment>
<feature type="non-terminal residue" evidence="4">
    <location>
        <position position="127"/>
    </location>
</feature>
<dbReference type="PROSITE" id="PS50026">
    <property type="entry name" value="EGF_3"/>
    <property type="match status" value="1"/>
</dbReference>
<evidence type="ECO:0000313" key="4">
    <source>
        <dbReference type="EMBL" id="GMR34645.1"/>
    </source>
</evidence>
<dbReference type="InterPro" id="IPR013111">
    <property type="entry name" value="EGF_extracell"/>
</dbReference>
<dbReference type="Pfam" id="PF07974">
    <property type="entry name" value="EGF_2"/>
    <property type="match status" value="1"/>
</dbReference>
<dbReference type="InterPro" id="IPR000742">
    <property type="entry name" value="EGF"/>
</dbReference>
<proteinExistence type="predicted"/>
<evidence type="ECO:0000256" key="1">
    <source>
        <dbReference type="ARBA" id="ARBA00023157"/>
    </source>
</evidence>
<dbReference type="AlphaFoldDB" id="A0AAN4ZBF5"/>
<sequence>LTQAASQYYKPVYTPATRVRQLGPLKVADKPECQLACDCARQNSTNCSSFNPPIPRSNCMAYFYKDGKCALLGESAFGGCTVKNTEYVLIPDPCLNYNCSNHGKCAVFEGWNPYCQCEEGFQGENCE</sequence>
<organism evidence="4 5">
    <name type="scientific">Pristionchus mayeri</name>
    <dbReference type="NCBI Taxonomy" id="1317129"/>
    <lineage>
        <taxon>Eukaryota</taxon>
        <taxon>Metazoa</taxon>
        <taxon>Ecdysozoa</taxon>
        <taxon>Nematoda</taxon>
        <taxon>Chromadorea</taxon>
        <taxon>Rhabditida</taxon>
        <taxon>Rhabditina</taxon>
        <taxon>Diplogasteromorpha</taxon>
        <taxon>Diplogasteroidea</taxon>
        <taxon>Neodiplogasteridae</taxon>
        <taxon>Pristionchus</taxon>
    </lineage>
</organism>
<feature type="domain" description="EGF-like" evidence="3">
    <location>
        <begin position="90"/>
        <end position="127"/>
    </location>
</feature>